<proteinExistence type="predicted"/>
<gene>
    <name evidence="5" type="ORF">M6B38_216185</name>
</gene>
<dbReference type="GO" id="GO:0009698">
    <property type="term" value="P:phenylpropanoid metabolic process"/>
    <property type="evidence" value="ECO:0007669"/>
    <property type="project" value="UniProtKB-ARBA"/>
</dbReference>
<dbReference type="EMBL" id="JANAVB010040817">
    <property type="protein sequence ID" value="KAJ6797723.1"/>
    <property type="molecule type" value="Genomic_DNA"/>
</dbReference>
<reference evidence="5" key="1">
    <citation type="journal article" date="2023" name="GigaByte">
        <title>Genome assembly of the bearded iris, Iris pallida Lam.</title>
        <authorList>
            <person name="Bruccoleri R.E."/>
            <person name="Oakeley E.J."/>
            <person name="Faust A.M.E."/>
            <person name="Altorfer M."/>
            <person name="Dessus-Babus S."/>
            <person name="Burckhardt D."/>
            <person name="Oertli M."/>
            <person name="Naumann U."/>
            <person name="Petersen F."/>
            <person name="Wong J."/>
        </authorList>
    </citation>
    <scope>NUCLEOTIDE SEQUENCE</scope>
    <source>
        <strain evidence="5">GSM-AAB239-AS_SAM_17_03QT</strain>
    </source>
</reference>
<dbReference type="SUPFAM" id="SSF56801">
    <property type="entry name" value="Acetyl-CoA synthetase-like"/>
    <property type="match status" value="1"/>
</dbReference>
<evidence type="ECO:0000259" key="3">
    <source>
        <dbReference type="Pfam" id="PF00501"/>
    </source>
</evidence>
<dbReference type="EC" id="6.2.1.12" evidence="1"/>
<dbReference type="Gene3D" id="3.40.50.12780">
    <property type="entry name" value="N-terminal domain of ligase-like"/>
    <property type="match status" value="1"/>
</dbReference>
<dbReference type="GO" id="GO:0031956">
    <property type="term" value="F:medium-chain fatty acid-CoA ligase activity"/>
    <property type="evidence" value="ECO:0007669"/>
    <property type="project" value="TreeGrafter"/>
</dbReference>
<dbReference type="InterPro" id="IPR045851">
    <property type="entry name" value="AMP-bd_C_sf"/>
</dbReference>
<dbReference type="GO" id="GO:0106290">
    <property type="term" value="F:trans-cinnamate-CoA ligase activity"/>
    <property type="evidence" value="ECO:0007669"/>
    <property type="project" value="UniProtKB-ARBA"/>
</dbReference>
<accession>A0AAX6E188</accession>
<sequence length="558" mass="60629">MAHCQGHVCQCLGRIRLLHRDSALCIAAGRRRSGVEFVDGVLSLARGLSELGIRSADVVAIAALNSDWYMEWFLAVTYVGGIVAPLNYRWSFQEAKSAMEVVSPVMLVVDESCSSWALQLQIDKCVSSLKLYALIGDSFSPSFSRDENFLSMNLIRSYSQVKALAIVWSPEGIALICFTSGTTGRPKGVAISHTALITQSLAKIAIVGYGEDDVYLHTAPLCHIGGISSCLAMLMAGGCHVFLPKFDAESSFSAIRQHHVTSLITVPAMMVDLVSFARKENDNSGETVNKILNGGGGLSSELVNLSTSIFPRAKIISAYGMTEACSSLTFITVHDPNSKKLGKSGSIDCKVHSKNGGVLVGKPAPHIELRISGSSDLPLVGSVLTRGPHVMVGYCGQSMEILSDSVENGWFDTGDIGWIDSNGDLWLVGRKKDRIKSGGENIYPEEVESLLCQHPGVVYAIVVGIPDTRLDEKVVACIVIREDWNWIDQVSSHSQGGNELSSGILLTYCRQRNLTGYKIPKFFIPWRKPLPLTTSGKLKREDLKKEAMSFLQIPSSRL</sequence>
<dbReference type="InterPro" id="IPR020845">
    <property type="entry name" value="AMP-binding_CS"/>
</dbReference>
<dbReference type="InterPro" id="IPR042099">
    <property type="entry name" value="ANL_N_sf"/>
</dbReference>
<name>A0AAX6E188_IRIPA</name>
<dbReference type="PANTHER" id="PTHR43201:SF32">
    <property type="entry name" value="2-SUCCINYLBENZOATE--COA LIGASE, CHLOROPLASTIC_PEROXISOMAL"/>
    <property type="match status" value="1"/>
</dbReference>
<dbReference type="Proteomes" id="UP001140949">
    <property type="component" value="Unassembled WGS sequence"/>
</dbReference>
<protein>
    <recommendedName>
        <fullName evidence="1">4-coumarate--CoA ligase</fullName>
        <ecNumber evidence="1">6.2.1.12</ecNumber>
    </recommendedName>
</protein>
<keyword evidence="6" id="KW-1185">Reference proteome</keyword>
<feature type="domain" description="AMP-dependent synthetase/ligase" evidence="3">
    <location>
        <begin position="25"/>
        <end position="394"/>
    </location>
</feature>
<dbReference type="Pfam" id="PF13193">
    <property type="entry name" value="AMP-binding_C"/>
    <property type="match status" value="1"/>
</dbReference>
<dbReference type="InterPro" id="IPR000873">
    <property type="entry name" value="AMP-dep_synth/lig_dom"/>
</dbReference>
<dbReference type="GO" id="GO:0006631">
    <property type="term" value="P:fatty acid metabolic process"/>
    <property type="evidence" value="ECO:0007669"/>
    <property type="project" value="TreeGrafter"/>
</dbReference>
<dbReference type="PROSITE" id="PS00455">
    <property type="entry name" value="AMP_BINDING"/>
    <property type="match status" value="1"/>
</dbReference>
<dbReference type="Pfam" id="PF00501">
    <property type="entry name" value="AMP-binding"/>
    <property type="match status" value="1"/>
</dbReference>
<comment type="catalytic activity">
    <reaction evidence="2">
        <text>(E)-4-coumarate + ATP + CoA = (E)-4-coumaroyl-CoA + AMP + diphosphate</text>
        <dbReference type="Rhea" id="RHEA:19641"/>
        <dbReference type="ChEBI" id="CHEBI:12876"/>
        <dbReference type="ChEBI" id="CHEBI:30616"/>
        <dbReference type="ChEBI" id="CHEBI:33019"/>
        <dbReference type="ChEBI" id="CHEBI:57287"/>
        <dbReference type="ChEBI" id="CHEBI:85008"/>
        <dbReference type="ChEBI" id="CHEBI:456215"/>
        <dbReference type="EC" id="6.2.1.12"/>
    </reaction>
    <physiologicalReaction direction="left-to-right" evidence="2">
        <dbReference type="Rhea" id="RHEA:19642"/>
    </physiologicalReaction>
</comment>
<dbReference type="AlphaFoldDB" id="A0AAX6E188"/>
<dbReference type="Gene3D" id="3.30.300.30">
    <property type="match status" value="1"/>
</dbReference>
<evidence type="ECO:0000256" key="2">
    <source>
        <dbReference type="ARBA" id="ARBA00034252"/>
    </source>
</evidence>
<feature type="domain" description="AMP-binding enzyme C-terminal" evidence="4">
    <location>
        <begin position="446"/>
        <end position="537"/>
    </location>
</feature>
<keyword evidence="5" id="KW-0436">Ligase</keyword>
<organism evidence="5 6">
    <name type="scientific">Iris pallida</name>
    <name type="common">Sweet iris</name>
    <dbReference type="NCBI Taxonomy" id="29817"/>
    <lineage>
        <taxon>Eukaryota</taxon>
        <taxon>Viridiplantae</taxon>
        <taxon>Streptophyta</taxon>
        <taxon>Embryophyta</taxon>
        <taxon>Tracheophyta</taxon>
        <taxon>Spermatophyta</taxon>
        <taxon>Magnoliopsida</taxon>
        <taxon>Liliopsida</taxon>
        <taxon>Asparagales</taxon>
        <taxon>Iridaceae</taxon>
        <taxon>Iridoideae</taxon>
        <taxon>Irideae</taxon>
        <taxon>Iris</taxon>
    </lineage>
</organism>
<dbReference type="CDD" id="cd04433">
    <property type="entry name" value="AFD_class_I"/>
    <property type="match status" value="1"/>
</dbReference>
<evidence type="ECO:0000313" key="5">
    <source>
        <dbReference type="EMBL" id="KAJ6797723.1"/>
    </source>
</evidence>
<evidence type="ECO:0000313" key="6">
    <source>
        <dbReference type="Proteomes" id="UP001140949"/>
    </source>
</evidence>
<dbReference type="GO" id="GO:0016207">
    <property type="term" value="F:4-coumarate-CoA ligase activity"/>
    <property type="evidence" value="ECO:0007669"/>
    <property type="project" value="UniProtKB-EC"/>
</dbReference>
<comment type="caution">
    <text evidence="5">The sequence shown here is derived from an EMBL/GenBank/DDBJ whole genome shotgun (WGS) entry which is preliminary data.</text>
</comment>
<dbReference type="InterPro" id="IPR025110">
    <property type="entry name" value="AMP-bd_C"/>
</dbReference>
<reference evidence="5" key="2">
    <citation type="submission" date="2023-04" db="EMBL/GenBank/DDBJ databases">
        <authorList>
            <person name="Bruccoleri R.E."/>
            <person name="Oakeley E.J."/>
            <person name="Faust A.-M."/>
            <person name="Dessus-Babus S."/>
            <person name="Altorfer M."/>
            <person name="Burckhardt D."/>
            <person name="Oertli M."/>
            <person name="Naumann U."/>
            <person name="Petersen F."/>
            <person name="Wong J."/>
        </authorList>
    </citation>
    <scope>NUCLEOTIDE SEQUENCE</scope>
    <source>
        <strain evidence="5">GSM-AAB239-AS_SAM_17_03QT</strain>
        <tissue evidence="5">Leaf</tissue>
    </source>
</reference>
<dbReference type="PANTHER" id="PTHR43201">
    <property type="entry name" value="ACYL-COA SYNTHETASE"/>
    <property type="match status" value="1"/>
</dbReference>
<evidence type="ECO:0000256" key="1">
    <source>
        <dbReference type="ARBA" id="ARBA00012959"/>
    </source>
</evidence>
<evidence type="ECO:0000259" key="4">
    <source>
        <dbReference type="Pfam" id="PF13193"/>
    </source>
</evidence>